<protein>
    <recommendedName>
        <fullName evidence="4">Cytochrome c-type biogenesis protein H TPR domain-containing protein</fullName>
    </recommendedName>
</protein>
<dbReference type="InterPro" id="IPR011990">
    <property type="entry name" value="TPR-like_helical_dom_sf"/>
</dbReference>
<name>A0ABD1YWQ2_9MARC</name>
<evidence type="ECO:0000256" key="3">
    <source>
        <dbReference type="PROSITE-ProRule" id="PRU00339"/>
    </source>
</evidence>
<evidence type="ECO:0000259" key="4">
    <source>
        <dbReference type="Pfam" id="PF23914"/>
    </source>
</evidence>
<dbReference type="InterPro" id="IPR019734">
    <property type="entry name" value="TPR_rpt"/>
</dbReference>
<feature type="domain" description="Cytochrome c-type biogenesis protein H TPR" evidence="4">
    <location>
        <begin position="324"/>
        <end position="425"/>
    </location>
</feature>
<dbReference type="EMBL" id="JBHFFA010000003">
    <property type="protein sequence ID" value="KAL2634239.1"/>
    <property type="molecule type" value="Genomic_DNA"/>
</dbReference>
<comment type="caution">
    <text evidence="5">The sequence shown here is derived from an EMBL/GenBank/DDBJ whole genome shotgun (WGS) entry which is preliminary data.</text>
</comment>
<dbReference type="Pfam" id="PF00515">
    <property type="entry name" value="TPR_1"/>
    <property type="match status" value="1"/>
</dbReference>
<evidence type="ECO:0000313" key="6">
    <source>
        <dbReference type="Proteomes" id="UP001605036"/>
    </source>
</evidence>
<dbReference type="Gene3D" id="1.25.40.10">
    <property type="entry name" value="Tetratricopeptide repeat domain"/>
    <property type="match status" value="1"/>
</dbReference>
<dbReference type="InterPro" id="IPR050498">
    <property type="entry name" value="Ycf3"/>
</dbReference>
<feature type="repeat" description="TPR" evidence="3">
    <location>
        <begin position="331"/>
        <end position="364"/>
    </location>
</feature>
<evidence type="ECO:0000256" key="1">
    <source>
        <dbReference type="ARBA" id="ARBA00022737"/>
    </source>
</evidence>
<keyword evidence="6" id="KW-1185">Reference proteome</keyword>
<accession>A0ABD1YWQ2</accession>
<dbReference type="Pfam" id="PF23914">
    <property type="entry name" value="TPR_CcmH_CycH"/>
    <property type="match status" value="1"/>
</dbReference>
<organism evidence="5 6">
    <name type="scientific">Riccia fluitans</name>
    <dbReference type="NCBI Taxonomy" id="41844"/>
    <lineage>
        <taxon>Eukaryota</taxon>
        <taxon>Viridiplantae</taxon>
        <taxon>Streptophyta</taxon>
        <taxon>Embryophyta</taxon>
        <taxon>Marchantiophyta</taxon>
        <taxon>Marchantiopsida</taxon>
        <taxon>Marchantiidae</taxon>
        <taxon>Marchantiales</taxon>
        <taxon>Ricciaceae</taxon>
        <taxon>Riccia</taxon>
    </lineage>
</organism>
<reference evidence="5 6" key="1">
    <citation type="submission" date="2024-09" db="EMBL/GenBank/DDBJ databases">
        <title>Chromosome-scale assembly of Riccia fluitans.</title>
        <authorList>
            <person name="Paukszto L."/>
            <person name="Sawicki J."/>
            <person name="Karawczyk K."/>
            <person name="Piernik-Szablinska J."/>
            <person name="Szczecinska M."/>
            <person name="Mazdziarz M."/>
        </authorList>
    </citation>
    <scope>NUCLEOTIDE SEQUENCE [LARGE SCALE GENOMIC DNA]</scope>
    <source>
        <strain evidence="5">Rf_01</strain>
        <tissue evidence="5">Aerial parts of the thallus</tissue>
    </source>
</reference>
<feature type="repeat" description="TPR" evidence="3">
    <location>
        <begin position="297"/>
        <end position="330"/>
    </location>
</feature>
<evidence type="ECO:0000313" key="5">
    <source>
        <dbReference type="EMBL" id="KAL2634239.1"/>
    </source>
</evidence>
<dbReference type="AlphaFoldDB" id="A0ABD1YWQ2"/>
<dbReference type="PANTHER" id="PTHR44858:SF17">
    <property type="match status" value="1"/>
</dbReference>
<dbReference type="SMART" id="SM00028">
    <property type="entry name" value="TPR"/>
    <property type="match status" value="4"/>
</dbReference>
<gene>
    <name evidence="5" type="ORF">R1flu_005718</name>
</gene>
<dbReference type="PANTHER" id="PTHR44858">
    <property type="entry name" value="TETRATRICOPEPTIDE REPEAT PROTEIN 6"/>
    <property type="match status" value="1"/>
</dbReference>
<keyword evidence="1" id="KW-0677">Repeat</keyword>
<dbReference type="InterPro" id="IPR056413">
    <property type="entry name" value="TPR_CcmH_CycH"/>
</dbReference>
<dbReference type="PROSITE" id="PS50005">
    <property type="entry name" value="TPR"/>
    <property type="match status" value="3"/>
</dbReference>
<sequence length="462" mass="51757">MGSVVVPSVGVATQHLTGVQASSCSVRGVNTSPGSSSGSCWKPDVSTFRLLSCSQSGSSSRAVRLCTRAHGDREFSAAGDSSLDADSQIILPNVKTPDYLYENNGLTRAADESPQEPQEEEEEEEDPWLLEFQSEIERIKQTWSDVESIKNSWNQSSDYSAMPRNTSRRRVLGAPMFMSLAYFFAWVAPARKVNASEKMATIDPTTTPTSAQFDARDERLQRAASIFRQALEAPTVEDEERLWTEVIVISENVNAEWVPDILARAYGNRGNARSRQGNLEQALVDYNRSIQLAPYAVDPVLNRGVALESLGRYEEASADYEAVLKAQPDDPAAWNNLGNVKAAMSNWEDALRSYFRAVQLAPKFSFAAANYALALYQVGRDNEAIRQFRNLLRRYPEFADVRAALAVSLYEQGLYGEAETNWGRLEDGRYRDREWVKYTRRWPPRLTSALEDFLDVKQKSVV</sequence>
<proteinExistence type="predicted"/>
<feature type="repeat" description="TPR" evidence="3">
    <location>
        <begin position="263"/>
        <end position="296"/>
    </location>
</feature>
<keyword evidence="2 3" id="KW-0802">TPR repeat</keyword>
<evidence type="ECO:0000256" key="2">
    <source>
        <dbReference type="ARBA" id="ARBA00022803"/>
    </source>
</evidence>
<dbReference type="SUPFAM" id="SSF48452">
    <property type="entry name" value="TPR-like"/>
    <property type="match status" value="1"/>
</dbReference>
<dbReference type="Proteomes" id="UP001605036">
    <property type="component" value="Unassembled WGS sequence"/>
</dbReference>